<evidence type="ECO:0008006" key="3">
    <source>
        <dbReference type="Google" id="ProtNLM"/>
    </source>
</evidence>
<dbReference type="EMBL" id="CAJPVI010000077">
    <property type="protein sequence ID" value="CAG2160316.1"/>
    <property type="molecule type" value="Genomic_DNA"/>
</dbReference>
<accession>A0ABN7QA80</accession>
<dbReference type="Proteomes" id="UP000672657">
    <property type="component" value="Unassembled WGS sequence"/>
</dbReference>
<comment type="caution">
    <text evidence="1">The sequence shown here is derived from an EMBL/GenBank/DDBJ whole genome shotgun (WGS) entry which is preliminary data.</text>
</comment>
<gene>
    <name evidence="1" type="ORF">LMG26411_07393</name>
</gene>
<proteinExistence type="predicted"/>
<keyword evidence="2" id="KW-1185">Reference proteome</keyword>
<protein>
    <recommendedName>
        <fullName evidence="3">DUF4376 domain-containing protein</fullName>
    </recommendedName>
</protein>
<sequence>MDIDAWLDDAGASERAALLLVSVELHDVPPAGSTEAGVALLFASEAAATRMGQAQGIVVHRPAQAAFEDASNAFESALQWGAITVDGAASMWVSGVESTGNAAATTAWTNAGKDASQMLDVDAALGHAGAAADWLGVALAAEQARLTQLSQLIVGQREKMLRVAAVTSRFGKS</sequence>
<evidence type="ECO:0000313" key="1">
    <source>
        <dbReference type="EMBL" id="CAG2160316.1"/>
    </source>
</evidence>
<reference evidence="1 2" key="1">
    <citation type="submission" date="2021-03" db="EMBL/GenBank/DDBJ databases">
        <authorList>
            <person name="Peeters C."/>
        </authorList>
    </citation>
    <scope>NUCLEOTIDE SEQUENCE [LARGE SCALE GENOMIC DNA]</scope>
    <source>
        <strain evidence="1 2">LMG 26411</strain>
    </source>
</reference>
<organism evidence="1 2">
    <name type="scientific">Cupriavidus numazuensis</name>
    <dbReference type="NCBI Taxonomy" id="221992"/>
    <lineage>
        <taxon>Bacteria</taxon>
        <taxon>Pseudomonadati</taxon>
        <taxon>Pseudomonadota</taxon>
        <taxon>Betaproteobacteria</taxon>
        <taxon>Burkholderiales</taxon>
        <taxon>Burkholderiaceae</taxon>
        <taxon>Cupriavidus</taxon>
    </lineage>
</organism>
<evidence type="ECO:0000313" key="2">
    <source>
        <dbReference type="Proteomes" id="UP000672657"/>
    </source>
</evidence>
<name>A0ABN7QA80_9BURK</name>